<evidence type="ECO:0000313" key="3">
    <source>
        <dbReference type="Proteomes" id="UP001345219"/>
    </source>
</evidence>
<evidence type="ECO:0000313" key="2">
    <source>
        <dbReference type="EMBL" id="KAK4753519.1"/>
    </source>
</evidence>
<keyword evidence="3" id="KW-1185">Reference proteome</keyword>
<feature type="region of interest" description="Disordered" evidence="1">
    <location>
        <begin position="1"/>
        <end position="26"/>
    </location>
</feature>
<reference evidence="2 3" key="1">
    <citation type="journal article" date="2023" name="Hortic Res">
        <title>Pangenome of water caltrop reveals structural variations and asymmetric subgenome divergence after allopolyploidization.</title>
        <authorList>
            <person name="Zhang X."/>
            <person name="Chen Y."/>
            <person name="Wang L."/>
            <person name="Yuan Y."/>
            <person name="Fang M."/>
            <person name="Shi L."/>
            <person name="Lu R."/>
            <person name="Comes H.P."/>
            <person name="Ma Y."/>
            <person name="Chen Y."/>
            <person name="Huang G."/>
            <person name="Zhou Y."/>
            <person name="Zheng Z."/>
            <person name="Qiu Y."/>
        </authorList>
    </citation>
    <scope>NUCLEOTIDE SEQUENCE [LARGE SCALE GENOMIC DNA]</scope>
    <source>
        <tissue evidence="2">Roots</tissue>
    </source>
</reference>
<evidence type="ECO:0000256" key="1">
    <source>
        <dbReference type="SAM" id="MobiDB-lite"/>
    </source>
</evidence>
<dbReference type="PANTHER" id="PTHR35304:SF13">
    <property type="match status" value="1"/>
</dbReference>
<dbReference type="AlphaFoldDB" id="A0AAN7JSZ7"/>
<proteinExistence type="predicted"/>
<sequence length="132" mass="15426">MHYLQSPMDARRHGTPTHKRLYPNSHGQFGNMTVHGEACRRRRMACMNSPEIVDIISCRQMYLRSYTFTREEEEEEETFQSKTMKCLGRLRKSVAYRKLLGLSKAREMSHNILFSIYSRMLSCTTKIGVATL</sequence>
<protein>
    <submittedName>
        <fullName evidence="2">Uncharacterized protein</fullName>
    </submittedName>
</protein>
<organism evidence="2 3">
    <name type="scientific">Trapa incisa</name>
    <dbReference type="NCBI Taxonomy" id="236973"/>
    <lineage>
        <taxon>Eukaryota</taxon>
        <taxon>Viridiplantae</taxon>
        <taxon>Streptophyta</taxon>
        <taxon>Embryophyta</taxon>
        <taxon>Tracheophyta</taxon>
        <taxon>Spermatophyta</taxon>
        <taxon>Magnoliopsida</taxon>
        <taxon>eudicotyledons</taxon>
        <taxon>Gunneridae</taxon>
        <taxon>Pentapetalae</taxon>
        <taxon>rosids</taxon>
        <taxon>malvids</taxon>
        <taxon>Myrtales</taxon>
        <taxon>Lythraceae</taxon>
        <taxon>Trapa</taxon>
    </lineage>
</organism>
<accession>A0AAN7JSZ7</accession>
<dbReference type="Proteomes" id="UP001345219">
    <property type="component" value="Chromosome 2"/>
</dbReference>
<dbReference type="PANTHER" id="PTHR35304">
    <property type="entry name" value="OS05G0120300 PROTEIN-RELATED"/>
    <property type="match status" value="1"/>
</dbReference>
<name>A0AAN7JSZ7_9MYRT</name>
<dbReference type="EMBL" id="JAXIOK010000015">
    <property type="protein sequence ID" value="KAK4753519.1"/>
    <property type="molecule type" value="Genomic_DNA"/>
</dbReference>
<comment type="caution">
    <text evidence="2">The sequence shown here is derived from an EMBL/GenBank/DDBJ whole genome shotgun (WGS) entry which is preliminary data.</text>
</comment>
<gene>
    <name evidence="2" type="ORF">SAY87_001623</name>
</gene>